<evidence type="ECO:0000313" key="12">
    <source>
        <dbReference type="EnsemblMetazoa" id="XP_008188005.2"/>
    </source>
</evidence>
<dbReference type="InterPro" id="IPR016187">
    <property type="entry name" value="CTDL_fold"/>
</dbReference>
<dbReference type="Pfam" id="PF01413">
    <property type="entry name" value="C4"/>
    <property type="match status" value="2"/>
</dbReference>
<evidence type="ECO:0000256" key="6">
    <source>
        <dbReference type="ARBA" id="ARBA00022869"/>
    </source>
</evidence>
<evidence type="ECO:0000256" key="8">
    <source>
        <dbReference type="ARBA" id="ARBA00023157"/>
    </source>
</evidence>
<comment type="subcellular location">
    <subcellularLocation>
        <location evidence="1">Secreted</location>
        <location evidence="1">Extracellular space</location>
        <location evidence="1">Extracellular matrix</location>
        <location evidence="1">Basement membrane</location>
    </subcellularLocation>
</comment>
<keyword evidence="5" id="KW-0677">Repeat</keyword>
<dbReference type="EnsemblMetazoa" id="XM_008189783.3">
    <property type="protein sequence ID" value="XP_008188005.2"/>
    <property type="gene ID" value="LOC100570996"/>
</dbReference>
<dbReference type="SMART" id="SM00111">
    <property type="entry name" value="C4"/>
    <property type="match status" value="2"/>
</dbReference>
<keyword evidence="4" id="KW-0732">Signal</keyword>
<organism evidence="12 13">
    <name type="scientific">Acyrthosiphon pisum</name>
    <name type="common">Pea aphid</name>
    <dbReference type="NCBI Taxonomy" id="7029"/>
    <lineage>
        <taxon>Eukaryota</taxon>
        <taxon>Metazoa</taxon>
        <taxon>Ecdysozoa</taxon>
        <taxon>Arthropoda</taxon>
        <taxon>Hexapoda</taxon>
        <taxon>Insecta</taxon>
        <taxon>Pterygota</taxon>
        <taxon>Neoptera</taxon>
        <taxon>Paraneoptera</taxon>
        <taxon>Hemiptera</taxon>
        <taxon>Sternorrhyncha</taxon>
        <taxon>Aphidomorpha</taxon>
        <taxon>Aphidoidea</taxon>
        <taxon>Aphididae</taxon>
        <taxon>Macrosiphini</taxon>
        <taxon>Acyrthosiphon</taxon>
    </lineage>
</organism>
<accession>A0A8R2B9B4</accession>
<dbReference type="Gene3D" id="2.170.240.10">
    <property type="entry name" value="Collagen IV, non-collagenous"/>
    <property type="match status" value="1"/>
</dbReference>
<keyword evidence="7" id="KW-0176">Collagen</keyword>
<evidence type="ECO:0000256" key="4">
    <source>
        <dbReference type="ARBA" id="ARBA00022729"/>
    </source>
</evidence>
<dbReference type="PANTHER" id="PTHR37456">
    <property type="entry name" value="SI:CH211-266K2.1"/>
    <property type="match status" value="1"/>
</dbReference>
<dbReference type="GO" id="GO:0005604">
    <property type="term" value="C:basement membrane"/>
    <property type="evidence" value="ECO:0007669"/>
    <property type="project" value="UniProtKB-SubCell"/>
</dbReference>
<dbReference type="GO" id="GO:0005201">
    <property type="term" value="F:extracellular matrix structural constituent"/>
    <property type="evidence" value="ECO:0007669"/>
    <property type="project" value="InterPro"/>
</dbReference>
<dbReference type="RefSeq" id="XP_008188005.2">
    <property type="nucleotide sequence ID" value="XM_008189783.2"/>
</dbReference>
<reference evidence="12" key="2">
    <citation type="submission" date="2022-06" db="UniProtKB">
        <authorList>
            <consortium name="EnsemblMetazoa"/>
        </authorList>
    </citation>
    <scope>IDENTIFICATION</scope>
</reference>
<evidence type="ECO:0000256" key="5">
    <source>
        <dbReference type="ARBA" id="ARBA00022737"/>
    </source>
</evidence>
<dbReference type="FunFam" id="2.170.240.10:FF:000001">
    <property type="entry name" value="Collagen IV alpha 1 chain"/>
    <property type="match status" value="1"/>
</dbReference>
<dbReference type="KEGG" id="api:100570996"/>
<evidence type="ECO:0000256" key="1">
    <source>
        <dbReference type="ARBA" id="ARBA00004302"/>
    </source>
</evidence>
<sequence>MEFLEALGLMDKKEHLENMEMTGLQDMLGPRGISPKGEKGKSGPRGESIQGEPGANGVPGKNGEPGRQGLKGLKGEPGIAKYSQKGEQGEFGSPGLFGLQGEKGEIGEVGFEGMTGVPGLKGIQGIPGQPGISGFMGIPGIKGKKGDIGESLFYNETQLRGMPGEDGYPGLTGLRGQPGENKYNGRDGLKGENGDDGFPGLPGKKGLKGFKGQMGRQGNQGKYGPRGYTGRPGSPGSDALPMKPQPHQGNFFTYHSQTDIIPACPKNTVQLWSGYSLLHFMGNAKAHGQDLGAPGSCLRKFNTMPFLFCDVNEVCNYGSRNDYSYWLSTPEPMPLMMTPILGLDISKFISRCSVCEAPTKVIAVHSQSMAIPECPNGWSELWIGYSFIMHTDSGADGGGQSLVSPGSCLEEYRPRPFIECHGIGRCNFYTTAYSYWLSTIEDRDMFRKPRPQTLKQNTLQTRISRCSVCLRNRY</sequence>
<dbReference type="AlphaFoldDB" id="A0A8R2B9B4"/>
<keyword evidence="13" id="KW-1185">Reference proteome</keyword>
<dbReference type="GeneID" id="100570996"/>
<dbReference type="InterPro" id="IPR036954">
    <property type="entry name" value="Collagen_IV_NC_sf"/>
</dbReference>
<dbReference type="GO" id="GO:0009792">
    <property type="term" value="P:embryo development ending in birth or egg hatching"/>
    <property type="evidence" value="ECO:0007669"/>
    <property type="project" value="UniProtKB-ARBA"/>
</dbReference>
<keyword evidence="6" id="KW-0084">Basement membrane</keyword>
<name>A0A8R2B9B4_ACYPI</name>
<protein>
    <recommendedName>
        <fullName evidence="11">Collagen IV NC1 domain-containing protein</fullName>
    </recommendedName>
</protein>
<reference evidence="13" key="1">
    <citation type="submission" date="2010-06" db="EMBL/GenBank/DDBJ databases">
        <authorList>
            <person name="Jiang H."/>
            <person name="Abraham K."/>
            <person name="Ali S."/>
            <person name="Alsbrooks S.L."/>
            <person name="Anim B.N."/>
            <person name="Anosike U.S."/>
            <person name="Attaway T."/>
            <person name="Bandaranaike D.P."/>
            <person name="Battles P.K."/>
            <person name="Bell S.N."/>
            <person name="Bell A.V."/>
            <person name="Beltran B."/>
            <person name="Bickham C."/>
            <person name="Bustamante Y."/>
            <person name="Caleb T."/>
            <person name="Canada A."/>
            <person name="Cardenas V."/>
            <person name="Carter K."/>
            <person name="Chacko J."/>
            <person name="Chandrabose M.N."/>
            <person name="Chavez D."/>
            <person name="Chavez A."/>
            <person name="Chen L."/>
            <person name="Chu H.-S."/>
            <person name="Claassen K.J."/>
            <person name="Cockrell R."/>
            <person name="Collins M."/>
            <person name="Cooper J.A."/>
            <person name="Cree A."/>
            <person name="Curry S.M."/>
            <person name="Da Y."/>
            <person name="Dao M.D."/>
            <person name="Das B."/>
            <person name="Davila M.-L."/>
            <person name="Davy-Carroll L."/>
            <person name="Denson S."/>
            <person name="Dinh H."/>
            <person name="Ebong V.E."/>
            <person name="Edwards J.R."/>
            <person name="Egan A."/>
            <person name="El-Daye J."/>
            <person name="Escobedo L."/>
            <person name="Fernandez S."/>
            <person name="Fernando P.R."/>
            <person name="Flagg N."/>
            <person name="Forbes L.D."/>
            <person name="Fowler R.G."/>
            <person name="Fu Q."/>
            <person name="Gabisi R.A."/>
            <person name="Ganer J."/>
            <person name="Garbino Pronczuk A."/>
            <person name="Garcia R.M."/>
            <person name="Garner T."/>
            <person name="Garrett T.E."/>
            <person name="Gonzalez D.A."/>
            <person name="Hamid H."/>
            <person name="Hawkins E.S."/>
            <person name="Hirani K."/>
            <person name="Hogues M.E."/>
            <person name="Hollins B."/>
            <person name="Hsiao C.-H."/>
            <person name="Jabil R."/>
            <person name="James M.L."/>
            <person name="Jhangiani S.N."/>
            <person name="Johnson B."/>
            <person name="Johnson Q."/>
            <person name="Joshi V."/>
            <person name="Kalu J.B."/>
            <person name="Kam C."/>
            <person name="Kashfia A."/>
            <person name="Keebler J."/>
            <person name="Kisamo H."/>
            <person name="Kovar C.L."/>
            <person name="Lago L.A."/>
            <person name="Lai C.-Y."/>
            <person name="Laidlaw J."/>
            <person name="Lara F."/>
            <person name="Le T.-K."/>
            <person name="Lee S.L."/>
            <person name="Legall F.H."/>
            <person name="Lemon S.J."/>
            <person name="Lewis L.R."/>
            <person name="Li B."/>
            <person name="Liu Y."/>
            <person name="Liu Y.-S."/>
            <person name="Lopez J."/>
            <person name="Lozado R.J."/>
            <person name="Lu J."/>
            <person name="Madu R.C."/>
            <person name="Maheshwari M."/>
            <person name="Maheshwari R."/>
            <person name="Malloy K."/>
            <person name="Martinez E."/>
            <person name="Mathew T."/>
            <person name="Mercado I.C."/>
            <person name="Mercado C."/>
            <person name="Meyer B."/>
            <person name="Montgomery K."/>
            <person name="Morgan M.B."/>
            <person name="Munidasa M."/>
            <person name="Nazareth L.V."/>
            <person name="Nelson J."/>
            <person name="Ng B.M."/>
            <person name="Nguyen N.B."/>
            <person name="Nguyen P.Q."/>
            <person name="Nguyen T."/>
            <person name="Obregon M."/>
            <person name="Okwuonu G.O."/>
            <person name="Onwere C.G."/>
            <person name="Orozco G."/>
            <person name="Parra A."/>
            <person name="Patel S."/>
            <person name="Patil S."/>
            <person name="Perez A."/>
            <person name="Perez Y."/>
            <person name="Pham C."/>
            <person name="Primus E.L."/>
            <person name="Pu L.-L."/>
            <person name="Puazo M."/>
            <person name="Qin X."/>
            <person name="Quiroz J.B."/>
            <person name="Reese J."/>
            <person name="Richards S."/>
            <person name="Rives C.M."/>
            <person name="Robberts R."/>
            <person name="Ruiz S.J."/>
            <person name="Ruiz M.J."/>
            <person name="Santibanez J."/>
            <person name="Schneider B.W."/>
            <person name="Sisson I."/>
            <person name="Smith M."/>
            <person name="Sodergren E."/>
            <person name="Song X.-Z."/>
            <person name="Song B.B."/>
            <person name="Summersgill H."/>
            <person name="Thelus R."/>
            <person name="Thornton R.D."/>
            <person name="Trejos Z.Y."/>
            <person name="Usmani K."/>
            <person name="Vattathil S."/>
            <person name="Villasana D."/>
            <person name="Walker D.L."/>
            <person name="Wang S."/>
            <person name="Wang K."/>
            <person name="White C.S."/>
            <person name="Williams A.C."/>
            <person name="Williamson J."/>
            <person name="Wilson K."/>
            <person name="Woghiren I.O."/>
            <person name="Woodworth J.R."/>
            <person name="Worley K.C."/>
            <person name="Wright R.A."/>
            <person name="Wu W."/>
            <person name="Young L."/>
            <person name="Zhang L."/>
            <person name="Zhang J."/>
            <person name="Zhu Y."/>
            <person name="Muzny D.M."/>
            <person name="Weinstock G."/>
            <person name="Gibbs R.A."/>
        </authorList>
    </citation>
    <scope>NUCLEOTIDE SEQUENCE [LARGE SCALE GENOMIC DNA]</scope>
    <source>
        <strain evidence="13">LSR1</strain>
    </source>
</reference>
<dbReference type="PROSITE" id="PS51403">
    <property type="entry name" value="NC1_IV"/>
    <property type="match status" value="1"/>
</dbReference>
<dbReference type="Pfam" id="PF01391">
    <property type="entry name" value="Collagen"/>
    <property type="match status" value="1"/>
</dbReference>
<dbReference type="InterPro" id="IPR050938">
    <property type="entry name" value="Collagen_Structural_Proteins"/>
</dbReference>
<proteinExistence type="predicted"/>
<feature type="compositionally biased region" description="Basic and acidic residues" evidence="10">
    <location>
        <begin position="183"/>
        <end position="193"/>
    </location>
</feature>
<dbReference type="InterPro" id="IPR001442">
    <property type="entry name" value="Collagen_IV_NC"/>
</dbReference>
<dbReference type="Proteomes" id="UP000007819">
    <property type="component" value="Chromosome X"/>
</dbReference>
<feature type="domain" description="Collagen IV NC1" evidence="11">
    <location>
        <begin position="249"/>
        <end position="473"/>
    </location>
</feature>
<keyword evidence="2" id="KW-0964">Secreted</keyword>
<keyword evidence="3" id="KW-0272">Extracellular matrix</keyword>
<evidence type="ECO:0000256" key="2">
    <source>
        <dbReference type="ARBA" id="ARBA00022525"/>
    </source>
</evidence>
<dbReference type="OrthoDB" id="10071882at2759"/>
<evidence type="ECO:0000313" key="13">
    <source>
        <dbReference type="Proteomes" id="UP000007819"/>
    </source>
</evidence>
<evidence type="ECO:0000256" key="10">
    <source>
        <dbReference type="SAM" id="MobiDB-lite"/>
    </source>
</evidence>
<evidence type="ECO:0000259" key="11">
    <source>
        <dbReference type="PROSITE" id="PS51403"/>
    </source>
</evidence>
<dbReference type="InterPro" id="IPR008160">
    <property type="entry name" value="Collagen"/>
</dbReference>
<feature type="region of interest" description="Disordered" evidence="10">
    <location>
        <begin position="25"/>
        <end position="99"/>
    </location>
</feature>
<dbReference type="PANTHER" id="PTHR37456:SF6">
    <property type="entry name" value="COLLAGEN ALPHA-1(XXIII) CHAIN-LIKE ISOFORM X2"/>
    <property type="match status" value="1"/>
</dbReference>
<dbReference type="SUPFAM" id="SSF56436">
    <property type="entry name" value="C-type lectin-like"/>
    <property type="match status" value="2"/>
</dbReference>
<feature type="region of interest" description="Disordered" evidence="10">
    <location>
        <begin position="174"/>
        <end position="240"/>
    </location>
</feature>
<evidence type="ECO:0000256" key="7">
    <source>
        <dbReference type="ARBA" id="ARBA00023119"/>
    </source>
</evidence>
<comment type="subunit">
    <text evidence="9">Trimers of two alpha 1(IV) and one alpha 2(IV) chain. Type IV collagen forms a mesh-like network linked through intermolecular interactions between 7S domains and between NC1 domains.</text>
</comment>
<dbReference type="GO" id="GO:0005581">
    <property type="term" value="C:collagen trimer"/>
    <property type="evidence" value="ECO:0007669"/>
    <property type="project" value="UniProtKB-KW"/>
</dbReference>
<evidence type="ECO:0000256" key="9">
    <source>
        <dbReference type="ARBA" id="ARBA00064856"/>
    </source>
</evidence>
<keyword evidence="8" id="KW-1015">Disulfide bond</keyword>
<evidence type="ECO:0000256" key="3">
    <source>
        <dbReference type="ARBA" id="ARBA00022530"/>
    </source>
</evidence>